<keyword evidence="5 7" id="KW-1133">Transmembrane helix</keyword>
<dbReference type="InterPro" id="IPR023408">
    <property type="entry name" value="MscS_beta-dom_sf"/>
</dbReference>
<keyword evidence="6 7" id="KW-0472">Membrane</keyword>
<dbReference type="InterPro" id="IPR045275">
    <property type="entry name" value="MscS_archaea/bacteria_type"/>
</dbReference>
<evidence type="ECO:0000259" key="8">
    <source>
        <dbReference type="Pfam" id="PF00924"/>
    </source>
</evidence>
<evidence type="ECO:0000256" key="7">
    <source>
        <dbReference type="SAM" id="Phobius"/>
    </source>
</evidence>
<dbReference type="AlphaFoldDB" id="A0A521FIF5"/>
<dbReference type="Pfam" id="PF05552">
    <property type="entry name" value="MS_channel_1st_1"/>
    <property type="match status" value="1"/>
</dbReference>
<dbReference type="GO" id="GO:0005886">
    <property type="term" value="C:plasma membrane"/>
    <property type="evidence" value="ECO:0007669"/>
    <property type="project" value="UniProtKB-SubCell"/>
</dbReference>
<keyword evidence="4 7" id="KW-0812">Transmembrane</keyword>
<dbReference type="PANTHER" id="PTHR30221:SF1">
    <property type="entry name" value="SMALL-CONDUCTANCE MECHANOSENSITIVE CHANNEL"/>
    <property type="match status" value="1"/>
</dbReference>
<accession>A0A521FIF5</accession>
<feature type="domain" description="Mechanosensitive ion channel MscS" evidence="8">
    <location>
        <begin position="110"/>
        <end position="175"/>
    </location>
</feature>
<dbReference type="PANTHER" id="PTHR30221">
    <property type="entry name" value="SMALL-CONDUCTANCE MECHANOSENSITIVE CHANNEL"/>
    <property type="match status" value="1"/>
</dbReference>
<feature type="transmembrane region" description="Helical" evidence="7">
    <location>
        <begin position="64"/>
        <end position="85"/>
    </location>
</feature>
<dbReference type="RefSeq" id="WP_142530397.1">
    <property type="nucleotide sequence ID" value="NZ_CBCSJO010000011.1"/>
</dbReference>
<organism evidence="9 10">
    <name type="scientific">Pedobacter westerhofensis</name>
    <dbReference type="NCBI Taxonomy" id="425512"/>
    <lineage>
        <taxon>Bacteria</taxon>
        <taxon>Pseudomonadati</taxon>
        <taxon>Bacteroidota</taxon>
        <taxon>Sphingobacteriia</taxon>
        <taxon>Sphingobacteriales</taxon>
        <taxon>Sphingobacteriaceae</taxon>
        <taxon>Pedobacter</taxon>
    </lineage>
</organism>
<dbReference type="InterPro" id="IPR010920">
    <property type="entry name" value="LSM_dom_sf"/>
</dbReference>
<name>A0A521FIF5_9SPHI</name>
<evidence type="ECO:0000256" key="1">
    <source>
        <dbReference type="ARBA" id="ARBA00004651"/>
    </source>
</evidence>
<gene>
    <name evidence="9" type="ORF">SAMN06265348_112201</name>
</gene>
<evidence type="ECO:0000313" key="10">
    <source>
        <dbReference type="Proteomes" id="UP000320300"/>
    </source>
</evidence>
<dbReference type="Proteomes" id="UP000320300">
    <property type="component" value="Unassembled WGS sequence"/>
</dbReference>
<evidence type="ECO:0000256" key="3">
    <source>
        <dbReference type="ARBA" id="ARBA00022475"/>
    </source>
</evidence>
<dbReference type="InterPro" id="IPR011066">
    <property type="entry name" value="MscS_channel_C_sf"/>
</dbReference>
<keyword evidence="10" id="KW-1185">Reference proteome</keyword>
<dbReference type="Gene3D" id="1.10.287.1260">
    <property type="match status" value="1"/>
</dbReference>
<dbReference type="InterPro" id="IPR011014">
    <property type="entry name" value="MscS_channel_TM-2"/>
</dbReference>
<sequence length="271" mass="30006">MKAATPDRTLQFYDKAFNWIIDKGPNILIGIAILLTGLWLIRLFSGWMQRGLHKKNVDDSVKPFFISVAVVVLRILLFFTVMQFVGIQMTIFAALIGALGVAAGLALSGTLQNFASGVLILMLKPFKVGDNIIAQGQEGTVTNIEIFYTTVTTFDNRLVIVPNGKLSNEIIINISTQGSRRLDIEMKFSYGIAYDDVLKLTEQAISLSKDILKTPEHRIGISVLEESGYKVMISVWLNSHGFNDARLIFQEKLMQSLKEGGIPLPGMPAKQ</sequence>
<dbReference type="PROSITE" id="PS01246">
    <property type="entry name" value="UPF0003"/>
    <property type="match status" value="1"/>
</dbReference>
<evidence type="ECO:0000256" key="2">
    <source>
        <dbReference type="ARBA" id="ARBA00008017"/>
    </source>
</evidence>
<dbReference type="InterPro" id="IPR008910">
    <property type="entry name" value="MSC_TM_helix"/>
</dbReference>
<evidence type="ECO:0000313" key="9">
    <source>
        <dbReference type="EMBL" id="SMO95784.1"/>
    </source>
</evidence>
<dbReference type="OrthoDB" id="9809206at2"/>
<feature type="transmembrane region" description="Helical" evidence="7">
    <location>
        <begin position="27"/>
        <end position="44"/>
    </location>
</feature>
<evidence type="ECO:0000256" key="6">
    <source>
        <dbReference type="ARBA" id="ARBA00023136"/>
    </source>
</evidence>
<evidence type="ECO:0000256" key="5">
    <source>
        <dbReference type="ARBA" id="ARBA00022989"/>
    </source>
</evidence>
<dbReference type="InterPro" id="IPR006685">
    <property type="entry name" value="MscS_channel_2nd"/>
</dbReference>
<dbReference type="SUPFAM" id="SSF82861">
    <property type="entry name" value="Mechanosensitive channel protein MscS (YggB), transmembrane region"/>
    <property type="match status" value="1"/>
</dbReference>
<dbReference type="Pfam" id="PF00924">
    <property type="entry name" value="MS_channel_2nd"/>
    <property type="match status" value="1"/>
</dbReference>
<comment type="similarity">
    <text evidence="2">Belongs to the MscS (TC 1.A.23) family.</text>
</comment>
<dbReference type="EMBL" id="FXTN01000012">
    <property type="protein sequence ID" value="SMO95784.1"/>
    <property type="molecule type" value="Genomic_DNA"/>
</dbReference>
<feature type="transmembrane region" description="Helical" evidence="7">
    <location>
        <begin position="91"/>
        <end position="123"/>
    </location>
</feature>
<protein>
    <submittedName>
        <fullName evidence="9">Small conductance mechanosensitive channel</fullName>
    </submittedName>
</protein>
<dbReference type="SUPFAM" id="SSF82689">
    <property type="entry name" value="Mechanosensitive channel protein MscS (YggB), C-terminal domain"/>
    <property type="match status" value="1"/>
</dbReference>
<reference evidence="9 10" key="1">
    <citation type="submission" date="2017-05" db="EMBL/GenBank/DDBJ databases">
        <authorList>
            <person name="Varghese N."/>
            <person name="Submissions S."/>
        </authorList>
    </citation>
    <scope>NUCLEOTIDE SEQUENCE [LARGE SCALE GENOMIC DNA]</scope>
    <source>
        <strain evidence="9 10">DSM 19036</strain>
    </source>
</reference>
<dbReference type="GO" id="GO:0008381">
    <property type="term" value="F:mechanosensitive monoatomic ion channel activity"/>
    <property type="evidence" value="ECO:0007669"/>
    <property type="project" value="InterPro"/>
</dbReference>
<proteinExistence type="inferred from homology"/>
<keyword evidence="3" id="KW-1003">Cell membrane</keyword>
<dbReference type="Gene3D" id="3.30.70.100">
    <property type="match status" value="1"/>
</dbReference>
<comment type="subcellular location">
    <subcellularLocation>
        <location evidence="1">Cell membrane</location>
        <topology evidence="1">Multi-pass membrane protein</topology>
    </subcellularLocation>
</comment>
<evidence type="ECO:0000256" key="4">
    <source>
        <dbReference type="ARBA" id="ARBA00022692"/>
    </source>
</evidence>
<dbReference type="Gene3D" id="2.30.30.60">
    <property type="match status" value="1"/>
</dbReference>
<dbReference type="InterPro" id="IPR006686">
    <property type="entry name" value="MscS_channel_CS"/>
</dbReference>
<dbReference type="SUPFAM" id="SSF50182">
    <property type="entry name" value="Sm-like ribonucleoproteins"/>
    <property type="match status" value="1"/>
</dbReference>